<reference evidence="2 3" key="1">
    <citation type="submission" date="2018-09" db="EMBL/GenBank/DDBJ databases">
        <title>Whole genome based analysis of evolution and adaptive divergence in Indian and Brazilian strains of Azospirillum brasilense.</title>
        <authorList>
            <person name="Singh C."/>
            <person name="Tripathi A.K."/>
        </authorList>
    </citation>
    <scope>NUCLEOTIDE SEQUENCE [LARGE SCALE GENOMIC DNA]</scope>
    <source>
        <strain evidence="2 3">MTCC4036</strain>
        <plasmid evidence="2 3">p2</plasmid>
    </source>
</reference>
<gene>
    <name evidence="2" type="ORF">D3867_25195</name>
</gene>
<feature type="region of interest" description="Disordered" evidence="1">
    <location>
        <begin position="42"/>
        <end position="63"/>
    </location>
</feature>
<evidence type="ECO:0000313" key="2">
    <source>
        <dbReference type="EMBL" id="QCO05939.1"/>
    </source>
</evidence>
<evidence type="ECO:0000313" key="3">
    <source>
        <dbReference type="Proteomes" id="UP000298596"/>
    </source>
</evidence>
<protein>
    <submittedName>
        <fullName evidence="2">Uncharacterized protein</fullName>
    </submittedName>
</protein>
<evidence type="ECO:0000256" key="1">
    <source>
        <dbReference type="SAM" id="MobiDB-lite"/>
    </source>
</evidence>
<keyword evidence="2" id="KW-0614">Plasmid</keyword>
<accession>A0A4D8QG22</accession>
<organism evidence="2 3">
    <name type="scientific">Azospirillum brasilense</name>
    <dbReference type="NCBI Taxonomy" id="192"/>
    <lineage>
        <taxon>Bacteria</taxon>
        <taxon>Pseudomonadati</taxon>
        <taxon>Pseudomonadota</taxon>
        <taxon>Alphaproteobacteria</taxon>
        <taxon>Rhodospirillales</taxon>
        <taxon>Azospirillaceae</taxon>
        <taxon>Azospirillum</taxon>
    </lineage>
</organism>
<proteinExistence type="predicted"/>
<geneLocation type="plasmid" evidence="2">
    <name>p2</name>
</geneLocation>
<sequence length="63" mass="6801">MGRCGACCHSRDAFCPLPIPPPLRRGGDCRRFAPNSLSCEAGEGRGPRATWEGWGQPLPFLTS</sequence>
<dbReference type="Proteomes" id="UP000298596">
    <property type="component" value="Plasmid p2"/>
</dbReference>
<dbReference type="AlphaFoldDB" id="A0A4D8QG22"/>
<name>A0A4D8QG22_AZOBR</name>
<dbReference type="EMBL" id="CP032332">
    <property type="protein sequence ID" value="QCO05939.1"/>
    <property type="molecule type" value="Genomic_DNA"/>
</dbReference>